<evidence type="ECO:0000259" key="3">
    <source>
        <dbReference type="Pfam" id="PF23375"/>
    </source>
</evidence>
<feature type="domain" description="Fibronectin-III type-like" evidence="2">
    <location>
        <begin position="318"/>
        <end position="389"/>
    </location>
</feature>
<evidence type="ECO:0000256" key="1">
    <source>
        <dbReference type="SAM" id="MobiDB-lite"/>
    </source>
</evidence>
<accession>A0ABD5YNV7</accession>
<dbReference type="Pfam" id="PF23379">
    <property type="entry name" value="DUF7096"/>
    <property type="match status" value="1"/>
</dbReference>
<dbReference type="InterPro" id="IPR055520">
    <property type="entry name" value="DUF7094"/>
</dbReference>
<comment type="caution">
    <text evidence="5">The sequence shown here is derived from an EMBL/GenBank/DDBJ whole genome shotgun (WGS) entry which is preliminary data.</text>
</comment>
<dbReference type="Pfam" id="PF23374">
    <property type="entry name" value="Fn3_arc"/>
    <property type="match status" value="1"/>
</dbReference>
<evidence type="ECO:0000313" key="5">
    <source>
        <dbReference type="EMBL" id="MFC7191114.1"/>
    </source>
</evidence>
<dbReference type="RefSeq" id="WP_264555788.1">
    <property type="nucleotide sequence ID" value="NZ_CP109979.1"/>
</dbReference>
<feature type="region of interest" description="Disordered" evidence="1">
    <location>
        <begin position="23"/>
        <end position="44"/>
    </location>
</feature>
<sequence length="421" mass="45625">MRSPHLLLACALVLAPIAGVPLSATETNTPTASGSGTVSPGTIKRPINNSVSHLAINSTQINETGIETVTLDVSGAVAFDGSTFRREQRFARFQAAQKNASDPQEVVDSELTWAENRTDKLRTRQREAIENYNDGTLSAQAFLRELAAISAEANQLSVFVEDVGKNSDRSLYIKSEIDPLTGTVQSIIGSALQGDSGAPNRFFVQTSEQGGVVLATVNDGQYIREVYLPEVRDAPTDNRSYSYLDALNVLNKSYISIDAFTNDVGQIKTHPDHHRFILSPPYGSVEIRSFVDRSSGEIFYERQNLSISDKRTIHGPQNTSGPFTLETNTTYTGGYMIVRVNDPETDAEPNGTITVDGETVGTTEDGELHMLQPPNGSTINATVDGETVSVTVGKPMGPPKSGLSVREEGQNKWQQLGNILF</sequence>
<dbReference type="Proteomes" id="UP001596417">
    <property type="component" value="Unassembled WGS sequence"/>
</dbReference>
<dbReference type="EMBL" id="JBHTAX010000001">
    <property type="protein sequence ID" value="MFC7191114.1"/>
    <property type="molecule type" value="Genomic_DNA"/>
</dbReference>
<name>A0ABD5YNV7_9EURY</name>
<evidence type="ECO:0000259" key="4">
    <source>
        <dbReference type="Pfam" id="PF23379"/>
    </source>
</evidence>
<feature type="domain" description="DUF7094" evidence="3">
    <location>
        <begin position="202"/>
        <end position="308"/>
    </location>
</feature>
<feature type="compositionally biased region" description="Polar residues" evidence="1">
    <location>
        <begin position="24"/>
        <end position="40"/>
    </location>
</feature>
<evidence type="ECO:0000259" key="2">
    <source>
        <dbReference type="Pfam" id="PF23374"/>
    </source>
</evidence>
<keyword evidence="6" id="KW-1185">Reference proteome</keyword>
<protein>
    <recommendedName>
        <fullName evidence="7">Curli production assembly/transport component CsgG</fullName>
    </recommendedName>
</protein>
<reference evidence="5 6" key="1">
    <citation type="journal article" date="2019" name="Int. J. Syst. Evol. Microbiol.">
        <title>The Global Catalogue of Microorganisms (GCM) 10K type strain sequencing project: providing services to taxonomists for standard genome sequencing and annotation.</title>
        <authorList>
            <consortium name="The Broad Institute Genomics Platform"/>
            <consortium name="The Broad Institute Genome Sequencing Center for Infectious Disease"/>
            <person name="Wu L."/>
            <person name="Ma J."/>
        </authorList>
    </citation>
    <scope>NUCLEOTIDE SEQUENCE [LARGE SCALE GENOMIC DNA]</scope>
    <source>
        <strain evidence="5 6">RDMS1</strain>
    </source>
</reference>
<dbReference type="AlphaFoldDB" id="A0ABD5YNV7"/>
<dbReference type="InterPro" id="IPR055522">
    <property type="entry name" value="DUF7096"/>
</dbReference>
<organism evidence="5 6">
    <name type="scientific">Halocatena marina</name>
    <dbReference type="NCBI Taxonomy" id="2934937"/>
    <lineage>
        <taxon>Archaea</taxon>
        <taxon>Methanobacteriati</taxon>
        <taxon>Methanobacteriota</taxon>
        <taxon>Stenosarchaea group</taxon>
        <taxon>Halobacteria</taxon>
        <taxon>Halobacteriales</taxon>
        <taxon>Natronomonadaceae</taxon>
        <taxon>Halocatena</taxon>
    </lineage>
</organism>
<gene>
    <name evidence="5" type="ORF">ACFQL7_15685</name>
</gene>
<dbReference type="InterPro" id="IPR056397">
    <property type="entry name" value="Fn3_arc"/>
</dbReference>
<evidence type="ECO:0000313" key="6">
    <source>
        <dbReference type="Proteomes" id="UP001596417"/>
    </source>
</evidence>
<feature type="domain" description="DUF7096" evidence="4">
    <location>
        <begin position="6"/>
        <end position="172"/>
    </location>
</feature>
<evidence type="ECO:0008006" key="7">
    <source>
        <dbReference type="Google" id="ProtNLM"/>
    </source>
</evidence>
<dbReference type="GeneID" id="76200810"/>
<proteinExistence type="predicted"/>
<dbReference type="Pfam" id="PF23375">
    <property type="entry name" value="DUF7094"/>
    <property type="match status" value="1"/>
</dbReference>